<reference evidence="1" key="1">
    <citation type="submission" date="2020-11" db="EMBL/GenBank/DDBJ databases">
        <authorList>
            <person name="Tran Van P."/>
        </authorList>
    </citation>
    <scope>NUCLEOTIDE SEQUENCE</scope>
</reference>
<gene>
    <name evidence="1" type="ORF">TCEB3V08_LOCUS5980</name>
</gene>
<protein>
    <submittedName>
        <fullName evidence="1">Uncharacterized protein</fullName>
    </submittedName>
</protein>
<accession>A0A7R9GXE7</accession>
<evidence type="ECO:0000313" key="1">
    <source>
        <dbReference type="EMBL" id="CAD7401387.1"/>
    </source>
</evidence>
<name>A0A7R9GXE7_TIMCR</name>
<dbReference type="EMBL" id="OC318297">
    <property type="protein sequence ID" value="CAD7401387.1"/>
    <property type="molecule type" value="Genomic_DNA"/>
</dbReference>
<sequence length="400" mass="44625">MATTMREGKVCDIIQILMAMKVTNSSFAGPALQTIWAPVNSVDAERFFRNHPSSPEQDSNLYLVILDRLVQHETSVSANYATKAGVAYMSEHVSTQPSPQCVFSGAIPSSREELVPDGATHTRENKFITIRHVATQSCLIPCSRSLERLLETDEPQNFSLVTLSWPVRPTRLILCLYSGCAQHRTSTRLILCLYSGCAQHRTSMRLILCLYSGRAQRARTHTHTHTHTHTPLIRPSHYGSISEDRECGSEMCMVRAAKQDVEESDNRFQIATLVWQKSKPPIGFSLSPPIVSARRAQVTRAHLQGELEGPLSLPVEPVISTHTTSKQGMGLLSRPLSRLDLMRSSAQVFCSCARSGTGAMRMQGRRDRMKTYENTENHPSTNVLFQSQSVFHSSKTSQTR</sequence>
<dbReference type="AlphaFoldDB" id="A0A7R9GXE7"/>
<proteinExistence type="predicted"/>
<organism evidence="1">
    <name type="scientific">Timema cristinae</name>
    <name type="common">Walking stick</name>
    <dbReference type="NCBI Taxonomy" id="61476"/>
    <lineage>
        <taxon>Eukaryota</taxon>
        <taxon>Metazoa</taxon>
        <taxon>Ecdysozoa</taxon>
        <taxon>Arthropoda</taxon>
        <taxon>Hexapoda</taxon>
        <taxon>Insecta</taxon>
        <taxon>Pterygota</taxon>
        <taxon>Neoptera</taxon>
        <taxon>Polyneoptera</taxon>
        <taxon>Phasmatodea</taxon>
        <taxon>Timematodea</taxon>
        <taxon>Timematoidea</taxon>
        <taxon>Timematidae</taxon>
        <taxon>Timema</taxon>
    </lineage>
</organism>